<comment type="caution">
    <text evidence="2">The sequence shown here is derived from an EMBL/GenBank/DDBJ whole genome shotgun (WGS) entry which is preliminary data.</text>
</comment>
<reference evidence="3" key="2">
    <citation type="journal article" date="2021" name="Sci. Data">
        <title>Chromosome-scale genome sequencing, assembly and annotation of six genomes from subfamily Leishmaniinae.</title>
        <authorList>
            <person name="Almutairi H."/>
            <person name="Urbaniak M.D."/>
            <person name="Bates M.D."/>
            <person name="Jariyapan N."/>
            <person name="Kwakye-Nuako G."/>
            <person name="Thomaz Soccol V."/>
            <person name="Al-Salem W.S."/>
            <person name="Dillon R.J."/>
            <person name="Bates P.A."/>
            <person name="Gatherer D."/>
        </authorList>
    </citation>
    <scope>NUCLEOTIDE SEQUENCE [LARGE SCALE GENOMIC DNA]</scope>
</reference>
<feature type="compositionally biased region" description="Polar residues" evidence="1">
    <location>
        <begin position="1463"/>
        <end position="1492"/>
    </location>
</feature>
<feature type="compositionally biased region" description="Basic residues" evidence="1">
    <location>
        <begin position="1278"/>
        <end position="1293"/>
    </location>
</feature>
<dbReference type="GeneID" id="92361513"/>
<feature type="region of interest" description="Disordered" evidence="1">
    <location>
        <begin position="1459"/>
        <end position="1514"/>
    </location>
</feature>
<feature type="compositionally biased region" description="Basic and acidic residues" evidence="1">
    <location>
        <begin position="136"/>
        <end position="154"/>
    </location>
</feature>
<name>A0A836HA60_9TRYP</name>
<organism evidence="2 3">
    <name type="scientific">Leishmania orientalis</name>
    <dbReference type="NCBI Taxonomy" id="2249476"/>
    <lineage>
        <taxon>Eukaryota</taxon>
        <taxon>Discoba</taxon>
        <taxon>Euglenozoa</taxon>
        <taxon>Kinetoplastea</taxon>
        <taxon>Metakinetoplastina</taxon>
        <taxon>Trypanosomatida</taxon>
        <taxon>Trypanosomatidae</taxon>
        <taxon>Leishmaniinae</taxon>
        <taxon>Leishmania</taxon>
    </lineage>
</organism>
<protein>
    <submittedName>
        <fullName evidence="2">Uncharacterized protein</fullName>
    </submittedName>
</protein>
<feature type="region of interest" description="Disordered" evidence="1">
    <location>
        <begin position="304"/>
        <end position="325"/>
    </location>
</feature>
<feature type="region of interest" description="Disordered" evidence="1">
    <location>
        <begin position="205"/>
        <end position="259"/>
    </location>
</feature>
<evidence type="ECO:0000313" key="2">
    <source>
        <dbReference type="EMBL" id="KAG5482387.1"/>
    </source>
</evidence>
<dbReference type="EMBL" id="JAFHLR010000016">
    <property type="protein sequence ID" value="KAG5482387.1"/>
    <property type="molecule type" value="Genomic_DNA"/>
</dbReference>
<feature type="region of interest" description="Disordered" evidence="1">
    <location>
        <begin position="124"/>
        <end position="163"/>
    </location>
</feature>
<feature type="region of interest" description="Disordered" evidence="1">
    <location>
        <begin position="1616"/>
        <end position="1645"/>
    </location>
</feature>
<feature type="compositionally biased region" description="Basic and acidic residues" evidence="1">
    <location>
        <begin position="1755"/>
        <end position="1765"/>
    </location>
</feature>
<feature type="region of interest" description="Disordered" evidence="1">
    <location>
        <begin position="1520"/>
        <end position="1539"/>
    </location>
</feature>
<feature type="compositionally biased region" description="Low complexity" evidence="1">
    <location>
        <begin position="478"/>
        <end position="495"/>
    </location>
</feature>
<dbReference type="RefSeq" id="XP_067064393.1">
    <property type="nucleotide sequence ID" value="XM_067207579.1"/>
</dbReference>
<proteinExistence type="predicted"/>
<feature type="compositionally biased region" description="Low complexity" evidence="1">
    <location>
        <begin position="918"/>
        <end position="929"/>
    </location>
</feature>
<dbReference type="Proteomes" id="UP000674143">
    <property type="component" value="Unassembled WGS sequence"/>
</dbReference>
<feature type="region of interest" description="Disordered" evidence="1">
    <location>
        <begin position="1252"/>
        <end position="1312"/>
    </location>
</feature>
<feature type="compositionally biased region" description="Low complexity" evidence="1">
    <location>
        <begin position="49"/>
        <end position="70"/>
    </location>
</feature>
<evidence type="ECO:0000313" key="3">
    <source>
        <dbReference type="Proteomes" id="UP000674143"/>
    </source>
</evidence>
<accession>A0A836HA60</accession>
<feature type="compositionally biased region" description="Gly residues" evidence="1">
    <location>
        <begin position="1494"/>
        <end position="1504"/>
    </location>
</feature>
<dbReference type="KEGG" id="loi:92361513"/>
<feature type="region of interest" description="Disordered" evidence="1">
    <location>
        <begin position="468"/>
        <end position="497"/>
    </location>
</feature>
<feature type="region of interest" description="Disordered" evidence="1">
    <location>
        <begin position="654"/>
        <end position="687"/>
    </location>
</feature>
<feature type="region of interest" description="Disordered" evidence="1">
    <location>
        <begin position="1730"/>
        <end position="1767"/>
    </location>
</feature>
<feature type="region of interest" description="Disordered" evidence="1">
    <location>
        <begin position="1160"/>
        <end position="1180"/>
    </location>
</feature>
<keyword evidence="3" id="KW-1185">Reference proteome</keyword>
<feature type="region of interest" description="Disordered" evidence="1">
    <location>
        <begin position="553"/>
        <end position="573"/>
    </location>
</feature>
<feature type="region of interest" description="Disordered" evidence="1">
    <location>
        <begin position="1"/>
        <end position="95"/>
    </location>
</feature>
<feature type="compositionally biased region" description="Low complexity" evidence="1">
    <location>
        <begin position="1730"/>
        <end position="1745"/>
    </location>
</feature>
<gene>
    <name evidence="2" type="ORF">LSCM4_05645</name>
</gene>
<reference evidence="3" key="1">
    <citation type="journal article" date="2021" name="Microbiol. Resour. Announc.">
        <title>LGAAP: Leishmaniinae Genome Assembly and Annotation Pipeline.</title>
        <authorList>
            <person name="Almutairi H."/>
            <person name="Urbaniak M.D."/>
            <person name="Bates M.D."/>
            <person name="Jariyapan N."/>
            <person name="Kwakye-Nuako G."/>
            <person name="Thomaz-Soccol V."/>
            <person name="Al-Salem W.S."/>
            <person name="Dillon R.J."/>
            <person name="Bates P.A."/>
            <person name="Gatherer D."/>
        </authorList>
    </citation>
    <scope>NUCLEOTIDE SEQUENCE [LARGE SCALE GENOMIC DNA]</scope>
</reference>
<feature type="compositionally biased region" description="Polar residues" evidence="1">
    <location>
        <begin position="234"/>
        <end position="255"/>
    </location>
</feature>
<feature type="region of interest" description="Disordered" evidence="1">
    <location>
        <begin position="906"/>
        <end position="929"/>
    </location>
</feature>
<evidence type="ECO:0000256" key="1">
    <source>
        <dbReference type="SAM" id="MobiDB-lite"/>
    </source>
</evidence>
<feature type="compositionally biased region" description="Basic residues" evidence="1">
    <location>
        <begin position="906"/>
        <end position="916"/>
    </location>
</feature>
<sequence length="1872" mass="194303">MTLSVTSRLTPAAQGTDDERCAQSRVSRYRTVDSAPDFRPPPLNDVARGSLMSSLGSLSGSSLTAGATATHVASGSEPTEEAGAHSSKGGDRPSPRRCIAAVLNATAVPRSSVVEDSLHESLPTLSATAAATAQQRGERRGTTKRHAMDNRGPPRGDGTTAPFLVPLTTPGWYVRGVQCMSAGAPDACPLVAGTVEPAEYAQTLRANPPCTAPDTDSQPPQPASESGACGFVSETGTRNGASTLADTSATTQGVSQHRGDALDYRSTSVRDVQAHFPPMSLHAAACQEANPWCDQRTPNGNDSCCGDSTRDPAEETAGVETRGTLQENWPSTLHRGGCVRVQLSAEADGARMPYMVPESRGACAQEADRVEQEGCGGTISARSLSHHESRHSPTLYSPASRSITAIVVQPFNSIGEGPFIPSMATTDPLSPAVASPLLTAPQATSAPPSGDESLDIQRHCAALHAQVNTTRTSRRVIPAQQRASTPRPAARTPASLSSIGSAQPISYLAAVTTGSTAAFSQVRMTAAEPPVRLVAFSQVLTVNTSKCSVARSSAAARQTPSPMPTSSSPKLPPAAGTAYDVPVAVATAAGDFPGSGTPADCAVDHAHHSAAALSRLPAPGPPALEGELVAPRALPMCYSTETAWVARRYPAMPLPRSAPRDAGVSGEGGAARGGPNPPPSPSASSVMSISARAISASPYNRAPMFTRLEALHAPRSKSHRRSSSSSRSECCAAEHAVSAISVAPLHSFAHVTPGEPAQAELCRALMRAKSPPRPPSRCAAHTLPFPIRVVAFPATASSPASRETTPLCKPLVVRDAETESEAPSIIPGTSGTVGSTITSPAVSELLGVLNAWTPTRLAMSTPQRTSQRAAAAEMAMVPGALAHKRSTVKTPPVADVAVSERQAHMLSRRTKSHTRMRPASGTGATPAAMGAGDARGACAAAAAFPIDDWRGRRAALRLDVRPSAAAAAKGLHVSLSTHVVPDADSVDHLVSAPKRRRTPSICSRTRGGETPSAVGVIDVLPALASATAMPPARDAAATKRHPLPRPLGPSWERMEPLPVGHLAPATPTATPPTARTLPLHSVPLQMAGAPTTAPHRVSTPSPLPFPLGERRAPRVAGLAGHGPATLQHSAASGLNCQPSPLTTPRLRGKWGRHGFASKAALAEPPAPPAPPHCTRGSPVSTPHQGEVMWEGFHDTHGSRCECPIPAPSCPSAASSYLQRHQLQKGCRSGLPRSVLFPGLPLVTMPTPEATVCRTLSTEPGGHGGGQAGPGTQREPPAAHRKSPSHRLWWRGRRTLTPGQKAPGRLQPQGQGARPGDFFVVLPPNPDMLDGTGQAAAPHCHPTISSPAATAGAAGKVGPVGDARGVATPTVPIAATAPPLRLYRMRRAPISDCAGGRAGAEAAGGVTSGCATAGEPLHRVAAALPVTPPGAATLTEAATAAKACAASVLEEAANYAAAYRPTRQPRSTKSGQLQLSPAFPPQSSVGTDSQSPQHGRGGPRGGAGNEPGSLPVGVSSNAFATAAGQSKPRPRYNQSGAPVQRCDERINAALFDAGKGKGYDRQRRAPRLTRSMLDRLQRSYAATAAASTRPHCSLTRLPCKEALIADWRGAISRCADGGSGANGSPAMPRRRRLSASSRGERVENHTAALPRSGWSVAHSYSETSSPLLHAFAGSASIHTRTESPLPARIHLAAAPQASLYREQCTSSSPNPVAPQPLMRENRVAVQQAPNLKALPLLPPAHQAQPRPLRRNLVEQPPRKPADRSRADASNLAPVALPEMHWVPAKVLATPSPLQASLEHEQAPVLTAVINVPSAPRRVPWPSKGKCRGGNDAVQSAIEVCPQRGWSGQSISAFLRGLLKQRQQRRGGRTSLTY</sequence>